<evidence type="ECO:0000313" key="6">
    <source>
        <dbReference type="EMBL" id="UTJ05355.1"/>
    </source>
</evidence>
<evidence type="ECO:0000313" key="7">
    <source>
        <dbReference type="Proteomes" id="UP001060012"/>
    </source>
</evidence>
<dbReference type="InterPro" id="IPR050706">
    <property type="entry name" value="Cyclic-di-GMP_PDE-like"/>
</dbReference>
<dbReference type="InterPro" id="IPR043128">
    <property type="entry name" value="Rev_trsase/Diguanyl_cyclase"/>
</dbReference>
<feature type="domain" description="EAL" evidence="4">
    <location>
        <begin position="656"/>
        <end position="894"/>
    </location>
</feature>
<dbReference type="InterPro" id="IPR029787">
    <property type="entry name" value="Nucleotide_cyclase"/>
</dbReference>
<evidence type="ECO:0000256" key="1">
    <source>
        <dbReference type="SAM" id="Phobius"/>
    </source>
</evidence>
<dbReference type="PROSITE" id="PS50112">
    <property type="entry name" value="PAS"/>
    <property type="match status" value="1"/>
</dbReference>
<feature type="domain" description="GGDEF" evidence="5">
    <location>
        <begin position="513"/>
        <end position="646"/>
    </location>
</feature>
<dbReference type="CDD" id="cd01948">
    <property type="entry name" value="EAL"/>
    <property type="match status" value="1"/>
</dbReference>
<gene>
    <name evidence="6" type="ORF">NJU99_08745</name>
</gene>
<dbReference type="InterPro" id="IPR001633">
    <property type="entry name" value="EAL_dom"/>
</dbReference>
<dbReference type="PANTHER" id="PTHR33121:SF71">
    <property type="entry name" value="OXYGEN SENSOR PROTEIN DOSP"/>
    <property type="match status" value="1"/>
</dbReference>
<dbReference type="Pfam" id="PF00563">
    <property type="entry name" value="EAL"/>
    <property type="match status" value="1"/>
</dbReference>
<evidence type="ECO:0000259" key="5">
    <source>
        <dbReference type="PROSITE" id="PS50887"/>
    </source>
</evidence>
<dbReference type="SMART" id="SM00086">
    <property type="entry name" value="PAC"/>
    <property type="match status" value="1"/>
</dbReference>
<dbReference type="RefSeq" id="WP_254575536.1">
    <property type="nucleotide sequence ID" value="NZ_CP100595.1"/>
</dbReference>
<dbReference type="NCBIfam" id="TIGR00229">
    <property type="entry name" value="sensory_box"/>
    <property type="match status" value="1"/>
</dbReference>
<name>A0ABY5E0W7_9BACT</name>
<dbReference type="InterPro" id="IPR001610">
    <property type="entry name" value="PAC"/>
</dbReference>
<dbReference type="EMBL" id="CP100595">
    <property type="protein sequence ID" value="UTJ05355.1"/>
    <property type="molecule type" value="Genomic_DNA"/>
</dbReference>
<dbReference type="Proteomes" id="UP001060012">
    <property type="component" value="Chromosome"/>
</dbReference>
<proteinExistence type="predicted"/>
<dbReference type="InterPro" id="IPR000700">
    <property type="entry name" value="PAS-assoc_C"/>
</dbReference>
<dbReference type="InterPro" id="IPR000160">
    <property type="entry name" value="GGDEF_dom"/>
</dbReference>
<dbReference type="PROSITE" id="PS50887">
    <property type="entry name" value="GGDEF"/>
    <property type="match status" value="1"/>
</dbReference>
<dbReference type="SMART" id="SM00091">
    <property type="entry name" value="PAS"/>
    <property type="match status" value="1"/>
</dbReference>
<dbReference type="CDD" id="cd01949">
    <property type="entry name" value="GGDEF"/>
    <property type="match status" value="1"/>
</dbReference>
<dbReference type="InterPro" id="IPR035919">
    <property type="entry name" value="EAL_sf"/>
</dbReference>
<dbReference type="Gene3D" id="3.30.450.20">
    <property type="entry name" value="PAS domain"/>
    <property type="match status" value="1"/>
</dbReference>
<dbReference type="InterPro" id="IPR000014">
    <property type="entry name" value="PAS"/>
</dbReference>
<dbReference type="PROSITE" id="PS50883">
    <property type="entry name" value="EAL"/>
    <property type="match status" value="1"/>
</dbReference>
<dbReference type="CDD" id="cd00130">
    <property type="entry name" value="PAS"/>
    <property type="match status" value="1"/>
</dbReference>
<dbReference type="SMART" id="SM00052">
    <property type="entry name" value="EAL"/>
    <property type="match status" value="1"/>
</dbReference>
<dbReference type="Pfam" id="PF13426">
    <property type="entry name" value="PAS_9"/>
    <property type="match status" value="1"/>
</dbReference>
<feature type="domain" description="PAC" evidence="3">
    <location>
        <begin position="435"/>
        <end position="489"/>
    </location>
</feature>
<protein>
    <submittedName>
        <fullName evidence="6">EAL domain-containing protein</fullName>
    </submittedName>
</protein>
<feature type="transmembrane region" description="Helical" evidence="1">
    <location>
        <begin position="6"/>
        <end position="26"/>
    </location>
</feature>
<organism evidence="6 7">
    <name type="scientific">Arcobacter roscoffensis</name>
    <dbReference type="NCBI Taxonomy" id="2961520"/>
    <lineage>
        <taxon>Bacteria</taxon>
        <taxon>Pseudomonadati</taxon>
        <taxon>Campylobacterota</taxon>
        <taxon>Epsilonproteobacteria</taxon>
        <taxon>Campylobacterales</taxon>
        <taxon>Arcobacteraceae</taxon>
        <taxon>Arcobacter</taxon>
    </lineage>
</organism>
<keyword evidence="7" id="KW-1185">Reference proteome</keyword>
<dbReference type="PANTHER" id="PTHR33121">
    <property type="entry name" value="CYCLIC DI-GMP PHOSPHODIESTERASE PDEF"/>
    <property type="match status" value="1"/>
</dbReference>
<dbReference type="PROSITE" id="PS50113">
    <property type="entry name" value="PAC"/>
    <property type="match status" value="1"/>
</dbReference>
<feature type="transmembrane region" description="Helical" evidence="1">
    <location>
        <begin position="288"/>
        <end position="307"/>
    </location>
</feature>
<dbReference type="Pfam" id="PF00990">
    <property type="entry name" value="GGDEF"/>
    <property type="match status" value="1"/>
</dbReference>
<dbReference type="Gene3D" id="3.30.70.270">
    <property type="match status" value="1"/>
</dbReference>
<keyword evidence="1" id="KW-0472">Membrane</keyword>
<dbReference type="SMART" id="SM00267">
    <property type="entry name" value="GGDEF"/>
    <property type="match status" value="1"/>
</dbReference>
<dbReference type="SUPFAM" id="SSF55073">
    <property type="entry name" value="Nucleotide cyclase"/>
    <property type="match status" value="1"/>
</dbReference>
<dbReference type="NCBIfam" id="TIGR00254">
    <property type="entry name" value="GGDEF"/>
    <property type="match status" value="1"/>
</dbReference>
<dbReference type="SUPFAM" id="SSF55785">
    <property type="entry name" value="PYP-like sensor domain (PAS domain)"/>
    <property type="match status" value="1"/>
</dbReference>
<reference evidence="6" key="1">
    <citation type="submission" date="2022-07" db="EMBL/GenBank/DDBJ databases">
        <title>Arcobacter roscoffensis sp. nov., a marine bacterium isolated from coastal seawater collected from Roscoff, France.</title>
        <authorList>
            <person name="Pascual J."/>
            <person name="Lepeaux C."/>
            <person name="Methner A."/>
            <person name="Overmann J."/>
        </authorList>
    </citation>
    <scope>NUCLEOTIDE SEQUENCE</scope>
    <source>
        <strain evidence="6">ARW1-2F2</strain>
    </source>
</reference>
<feature type="domain" description="PAS" evidence="2">
    <location>
        <begin position="383"/>
        <end position="434"/>
    </location>
</feature>
<dbReference type="Gene3D" id="6.10.340.10">
    <property type="match status" value="1"/>
</dbReference>
<evidence type="ECO:0000259" key="2">
    <source>
        <dbReference type="PROSITE" id="PS50112"/>
    </source>
</evidence>
<accession>A0ABY5E0W7</accession>
<dbReference type="InterPro" id="IPR035965">
    <property type="entry name" value="PAS-like_dom_sf"/>
</dbReference>
<keyword evidence="1" id="KW-0812">Transmembrane</keyword>
<sequence>MLRNKLFILIISISSLSLILSGIVYYKNMNSIFEDQAILSIKHDKKIFNSYLKEKKEQIKNLSFGVANNENTKLSLNLISNYQDPKNYSKETFDYEKQRLLELSSQWVSLKEGISLSLYDKNRSLVITNSELEGKRNKGYLSYENQKAIFVDLIDKKNQSFPKLKDINNFKKNSFTFVQKENSIVSVYLKEVYLGEKLVGYLKVCFNIDSSFLNTLKENFMNNVIFQLDNQKYIFVDNLNKKAFNSIKDSKDYLIKKSKITDGKTSIYLVNILNKETINKKIRKTIETIILIWFMILSITIFLSYIFTKKYILNPIENLQKIIENIKKNTKLSSLKTNKKTKDEIKNISNDFKQLSTALDKNIAFLNSYQSIMDEAAIVSKSDLKGKITYVNDNFVTISGYTREESIGSPHSLIRHPDTPKEVFEDLWNTIQNKKIWKGTLKNKRKDGSYYWVNLIIRPLLDENDNITKYIAFRYDITELIEQRETIKKAANTDKLTGLCNRSKLINDIKKFDMPALSFFNVDSFRQVNDFYGHLFGDRLIIELASFLQEEFINNKNIRIYRTQADEFALLSNLSSSFEKESFFGEVYKLNRKINNNLFKIENEDLNLNITSSISYENKDKLLPTANMALKHAKKNAVDLLVYKDDYSLDKMYENNIKWTKKLKIAISEDKIVPFFQPIINNKTKKIEKYESLVRLIDEDDKVISPFFFLEISKKTKHYGTITKTVIKKSFEKFKDSDYEFSINLTIEDILNEDIQSYIFFMLEKYQIGQKVVFEIVESESIENFAEVSKFISEVKKYGVKIAIDDFGTGYSNFEYLLKLKADFVKIDGSMIKDIHKNEDSRAVVSVIVDFAKKMNMKTIAEFVENKEILDVLYELDIDYSQGYHFSAPKKDID</sequence>
<dbReference type="Gene3D" id="3.20.20.450">
    <property type="entry name" value="EAL domain"/>
    <property type="match status" value="1"/>
</dbReference>
<dbReference type="SUPFAM" id="SSF141868">
    <property type="entry name" value="EAL domain-like"/>
    <property type="match status" value="1"/>
</dbReference>
<keyword evidence="1" id="KW-1133">Transmembrane helix</keyword>
<evidence type="ECO:0000259" key="4">
    <source>
        <dbReference type="PROSITE" id="PS50883"/>
    </source>
</evidence>
<evidence type="ECO:0000259" key="3">
    <source>
        <dbReference type="PROSITE" id="PS50113"/>
    </source>
</evidence>